<protein>
    <recommendedName>
        <fullName evidence="3">Reverse transcriptase domain-containing protein</fullName>
    </recommendedName>
</protein>
<evidence type="ECO:0008006" key="3">
    <source>
        <dbReference type="Google" id="ProtNLM"/>
    </source>
</evidence>
<evidence type="ECO:0000313" key="2">
    <source>
        <dbReference type="Proteomes" id="UP001358586"/>
    </source>
</evidence>
<accession>A0ABR0NX54</accession>
<name>A0ABR0NX54_GOSAR</name>
<proteinExistence type="predicted"/>
<dbReference type="PANTHER" id="PTHR46890:SF48">
    <property type="entry name" value="RNA-DIRECTED DNA POLYMERASE"/>
    <property type="match status" value="1"/>
</dbReference>
<dbReference type="EMBL" id="JARKNE010000008">
    <property type="protein sequence ID" value="KAK5810535.1"/>
    <property type="molecule type" value="Genomic_DNA"/>
</dbReference>
<evidence type="ECO:0000313" key="1">
    <source>
        <dbReference type="EMBL" id="KAK5810535.1"/>
    </source>
</evidence>
<organism evidence="1 2">
    <name type="scientific">Gossypium arboreum</name>
    <name type="common">Tree cotton</name>
    <name type="synonym">Gossypium nanking</name>
    <dbReference type="NCBI Taxonomy" id="29729"/>
    <lineage>
        <taxon>Eukaryota</taxon>
        <taxon>Viridiplantae</taxon>
        <taxon>Streptophyta</taxon>
        <taxon>Embryophyta</taxon>
        <taxon>Tracheophyta</taxon>
        <taxon>Spermatophyta</taxon>
        <taxon>Magnoliopsida</taxon>
        <taxon>eudicotyledons</taxon>
        <taxon>Gunneridae</taxon>
        <taxon>Pentapetalae</taxon>
        <taxon>rosids</taxon>
        <taxon>malvids</taxon>
        <taxon>Malvales</taxon>
        <taxon>Malvaceae</taxon>
        <taxon>Malvoideae</taxon>
        <taxon>Gossypium</taxon>
    </lineage>
</organism>
<keyword evidence="2" id="KW-1185">Reference proteome</keyword>
<dbReference type="InterPro" id="IPR052343">
    <property type="entry name" value="Retrotransposon-Effector_Assoc"/>
</dbReference>
<dbReference type="Proteomes" id="UP001358586">
    <property type="component" value="Chromosome 8"/>
</dbReference>
<comment type="caution">
    <text evidence="1">The sequence shown here is derived from an EMBL/GenBank/DDBJ whole genome shotgun (WGS) entry which is preliminary data.</text>
</comment>
<dbReference type="PANTHER" id="PTHR46890">
    <property type="entry name" value="NON-LTR RETROLELEMENT REVERSE TRANSCRIPTASE-LIKE PROTEIN-RELATED"/>
    <property type="match status" value="1"/>
</dbReference>
<gene>
    <name evidence="1" type="ORF">PVK06_025847</name>
</gene>
<sequence>MVVNHLQKVLDNCLDDSQSAFGPGRLITDNVLLAYKVLHSFMKERWAKRIFGPEAGHEQSIQSGGVAFIQCMMLKLGFVDSFVDIILRCIKSVQYSILNNGEEGSSFNPSRGLRQGDRLSPYLFCSVERAFLH</sequence>
<reference evidence="1 2" key="1">
    <citation type="submission" date="2023-03" db="EMBL/GenBank/DDBJ databases">
        <title>WGS of Gossypium arboreum.</title>
        <authorList>
            <person name="Yu D."/>
        </authorList>
    </citation>
    <scope>NUCLEOTIDE SEQUENCE [LARGE SCALE GENOMIC DNA]</scope>
    <source>
        <tissue evidence="1">Leaf</tissue>
    </source>
</reference>